<proteinExistence type="predicted"/>
<reference evidence="1 2" key="1">
    <citation type="journal article" date="2018" name="Nat. Ecol. Evol.">
        <title>Shark genomes provide insights into elasmobranch evolution and the origin of vertebrates.</title>
        <authorList>
            <person name="Hara Y"/>
            <person name="Yamaguchi K"/>
            <person name="Onimaru K"/>
            <person name="Kadota M"/>
            <person name="Koyanagi M"/>
            <person name="Keeley SD"/>
            <person name="Tatsumi K"/>
            <person name="Tanaka K"/>
            <person name="Motone F"/>
            <person name="Kageyama Y"/>
            <person name="Nozu R"/>
            <person name="Adachi N"/>
            <person name="Nishimura O"/>
            <person name="Nakagawa R"/>
            <person name="Tanegashima C"/>
            <person name="Kiyatake I"/>
            <person name="Matsumoto R"/>
            <person name="Murakumo K"/>
            <person name="Nishida K"/>
            <person name="Terakita A"/>
            <person name="Kuratani S"/>
            <person name="Sato K"/>
            <person name="Hyodo S Kuraku.S."/>
        </authorList>
    </citation>
    <scope>NUCLEOTIDE SEQUENCE [LARGE SCALE GENOMIC DNA]</scope>
</reference>
<sequence length="48" mass="5539">MKLLILMNVAFVQKWSRYVTIFATITLEDIGVTVIMDTVSRATRRHAK</sequence>
<dbReference type="Proteomes" id="UP000287033">
    <property type="component" value="Unassembled WGS sequence"/>
</dbReference>
<evidence type="ECO:0000313" key="2">
    <source>
        <dbReference type="Proteomes" id="UP000287033"/>
    </source>
</evidence>
<gene>
    <name evidence="1" type="ORF">chiPu_0022953</name>
</gene>
<comment type="caution">
    <text evidence="1">The sequence shown here is derived from an EMBL/GenBank/DDBJ whole genome shotgun (WGS) entry which is preliminary data.</text>
</comment>
<dbReference type="EMBL" id="BEZZ01013536">
    <property type="protein sequence ID" value="GCC39383.1"/>
    <property type="molecule type" value="Genomic_DNA"/>
</dbReference>
<evidence type="ECO:0000313" key="1">
    <source>
        <dbReference type="EMBL" id="GCC39383.1"/>
    </source>
</evidence>
<dbReference type="AlphaFoldDB" id="A0A401T9N5"/>
<organism evidence="1 2">
    <name type="scientific">Chiloscyllium punctatum</name>
    <name type="common">Brownbanded bambooshark</name>
    <name type="synonym">Hemiscyllium punctatum</name>
    <dbReference type="NCBI Taxonomy" id="137246"/>
    <lineage>
        <taxon>Eukaryota</taxon>
        <taxon>Metazoa</taxon>
        <taxon>Chordata</taxon>
        <taxon>Craniata</taxon>
        <taxon>Vertebrata</taxon>
        <taxon>Chondrichthyes</taxon>
        <taxon>Elasmobranchii</taxon>
        <taxon>Galeomorphii</taxon>
        <taxon>Galeoidea</taxon>
        <taxon>Orectolobiformes</taxon>
        <taxon>Hemiscylliidae</taxon>
        <taxon>Chiloscyllium</taxon>
    </lineage>
</organism>
<name>A0A401T9N5_CHIPU</name>
<accession>A0A401T9N5</accession>
<feature type="non-terminal residue" evidence="1">
    <location>
        <position position="48"/>
    </location>
</feature>
<protein>
    <submittedName>
        <fullName evidence="1">Uncharacterized protein</fullName>
    </submittedName>
</protein>
<keyword evidence="2" id="KW-1185">Reference proteome</keyword>